<reference evidence="1" key="1">
    <citation type="submission" date="2021-03" db="EMBL/GenBank/DDBJ databases">
        <title>Evolutionary innovations through gain and loss of genes in the ectomycorrhizal Boletales.</title>
        <authorList>
            <person name="Wu G."/>
            <person name="Miyauchi S."/>
            <person name="Morin E."/>
            <person name="Yang Z.-L."/>
            <person name="Xu J."/>
            <person name="Martin F.M."/>
        </authorList>
    </citation>
    <scope>NUCLEOTIDE SEQUENCE</scope>
    <source>
        <strain evidence="1">BR01</strain>
    </source>
</reference>
<dbReference type="AlphaFoldDB" id="A0A8I2YD65"/>
<organism evidence="1 2">
    <name type="scientific">Boletus reticuloceps</name>
    <dbReference type="NCBI Taxonomy" id="495285"/>
    <lineage>
        <taxon>Eukaryota</taxon>
        <taxon>Fungi</taxon>
        <taxon>Dikarya</taxon>
        <taxon>Basidiomycota</taxon>
        <taxon>Agaricomycotina</taxon>
        <taxon>Agaricomycetes</taxon>
        <taxon>Agaricomycetidae</taxon>
        <taxon>Boletales</taxon>
        <taxon>Boletineae</taxon>
        <taxon>Boletaceae</taxon>
        <taxon>Boletoideae</taxon>
        <taxon>Boletus</taxon>
    </lineage>
</organism>
<proteinExistence type="predicted"/>
<dbReference type="Proteomes" id="UP000683000">
    <property type="component" value="Unassembled WGS sequence"/>
</dbReference>
<sequence length="62" mass="7289">MVMDMVPEIFDIQASDRSSFQCSDNFSWSWLHNTLGWSEWKATHVAQKLPDKWEDVCEKAIL</sequence>
<protein>
    <submittedName>
        <fullName evidence="1">Uncharacterized protein</fullName>
    </submittedName>
</protein>
<evidence type="ECO:0000313" key="1">
    <source>
        <dbReference type="EMBL" id="KAG6369722.1"/>
    </source>
</evidence>
<comment type="caution">
    <text evidence="1">The sequence shown here is derived from an EMBL/GenBank/DDBJ whole genome shotgun (WGS) entry which is preliminary data.</text>
</comment>
<name>A0A8I2YD65_9AGAM</name>
<keyword evidence="2" id="KW-1185">Reference proteome</keyword>
<dbReference type="EMBL" id="JAGFBS010000068">
    <property type="protein sequence ID" value="KAG6369722.1"/>
    <property type="molecule type" value="Genomic_DNA"/>
</dbReference>
<dbReference type="OrthoDB" id="3341102at2759"/>
<accession>A0A8I2YD65</accession>
<evidence type="ECO:0000313" key="2">
    <source>
        <dbReference type="Proteomes" id="UP000683000"/>
    </source>
</evidence>
<gene>
    <name evidence="1" type="ORF">JVT61DRAFT_13652</name>
</gene>